<protein>
    <submittedName>
        <fullName evidence="1">Uncharacterized protein</fullName>
    </submittedName>
</protein>
<sequence>MEETGEEDKVRIQSDKLERSLRDWVQGRRWLLVSNQRTGSLRGELILGVLMGDSECCSSRQSESSPPFQSRKKRQKFEVFRQVLCRLRELDVEEASEPCFEDELWTHFTMLPVRYALDVNTFRAEDVLMHKRLLNLARDSLMTAVDVRLVQVRPTIVNQSSSGNCISSYSLSPSTGIRPFFKYRTRIRRACL</sequence>
<dbReference type="OrthoDB" id="784063at2759"/>
<proteinExistence type="predicted"/>
<reference evidence="1 2" key="1">
    <citation type="journal article" date="2013" name="BMC Genomics">
        <title>The miniature genome of a carnivorous plant Genlisea aurea contains a low number of genes and short non-coding sequences.</title>
        <authorList>
            <person name="Leushkin E.V."/>
            <person name="Sutormin R.A."/>
            <person name="Nabieva E.R."/>
            <person name="Penin A.A."/>
            <person name="Kondrashov A.S."/>
            <person name="Logacheva M.D."/>
        </authorList>
    </citation>
    <scope>NUCLEOTIDE SEQUENCE [LARGE SCALE GENOMIC DNA]</scope>
</reference>
<dbReference type="AlphaFoldDB" id="S8EAP7"/>
<accession>S8EAP7</accession>
<gene>
    <name evidence="1" type="ORF">M569_01812</name>
</gene>
<keyword evidence="2" id="KW-1185">Reference proteome</keyword>
<organism evidence="1 2">
    <name type="scientific">Genlisea aurea</name>
    <dbReference type="NCBI Taxonomy" id="192259"/>
    <lineage>
        <taxon>Eukaryota</taxon>
        <taxon>Viridiplantae</taxon>
        <taxon>Streptophyta</taxon>
        <taxon>Embryophyta</taxon>
        <taxon>Tracheophyta</taxon>
        <taxon>Spermatophyta</taxon>
        <taxon>Magnoliopsida</taxon>
        <taxon>eudicotyledons</taxon>
        <taxon>Gunneridae</taxon>
        <taxon>Pentapetalae</taxon>
        <taxon>asterids</taxon>
        <taxon>lamiids</taxon>
        <taxon>Lamiales</taxon>
        <taxon>Lentibulariaceae</taxon>
        <taxon>Genlisea</taxon>
    </lineage>
</organism>
<evidence type="ECO:0000313" key="2">
    <source>
        <dbReference type="Proteomes" id="UP000015453"/>
    </source>
</evidence>
<comment type="caution">
    <text evidence="1">The sequence shown here is derived from an EMBL/GenBank/DDBJ whole genome shotgun (WGS) entry which is preliminary data.</text>
</comment>
<name>S8EAP7_9LAMI</name>
<dbReference type="EMBL" id="AUSU01000630">
    <property type="protein sequence ID" value="EPS72943.1"/>
    <property type="molecule type" value="Genomic_DNA"/>
</dbReference>
<dbReference type="Proteomes" id="UP000015453">
    <property type="component" value="Unassembled WGS sequence"/>
</dbReference>
<evidence type="ECO:0000313" key="1">
    <source>
        <dbReference type="EMBL" id="EPS72943.1"/>
    </source>
</evidence>